<accession>A0A843S7F7</accession>
<comment type="caution">
    <text evidence="3">The sequence shown here is derived from an EMBL/GenBank/DDBJ whole genome shotgun (WGS) entry which is preliminary data.</text>
</comment>
<dbReference type="Proteomes" id="UP000444318">
    <property type="component" value="Unassembled WGS sequence"/>
</dbReference>
<feature type="region of interest" description="Disordered" evidence="1">
    <location>
        <begin position="255"/>
        <end position="282"/>
    </location>
</feature>
<dbReference type="EMBL" id="WHUF01000001">
    <property type="protein sequence ID" value="MQA18153.1"/>
    <property type="molecule type" value="Genomic_DNA"/>
</dbReference>
<keyword evidence="4" id="KW-1185">Reference proteome</keyword>
<gene>
    <name evidence="3" type="primary">tssA</name>
    <name evidence="3" type="ORF">GEV01_01360</name>
</gene>
<name>A0A843S7F7_9BURK</name>
<dbReference type="RefSeq" id="WP_152800975.1">
    <property type="nucleotide sequence ID" value="NZ_WHUF01000001.1"/>
</dbReference>
<dbReference type="AlphaFoldDB" id="A0A843S7F7"/>
<evidence type="ECO:0000313" key="3">
    <source>
        <dbReference type="EMBL" id="MQA18153.1"/>
    </source>
</evidence>
<dbReference type="InterPro" id="IPR017740">
    <property type="entry name" value="TssA-like"/>
</dbReference>
<reference evidence="3 4" key="1">
    <citation type="submission" date="2019-10" db="EMBL/GenBank/DDBJ databases">
        <title>Two novel species isolated from a subtropical stream in China.</title>
        <authorList>
            <person name="Lu H."/>
        </authorList>
    </citation>
    <scope>NUCLEOTIDE SEQUENCE [LARGE SCALE GENOMIC DNA]</scope>
    <source>
        <strain evidence="3 4">FT103W</strain>
    </source>
</reference>
<evidence type="ECO:0000259" key="2">
    <source>
        <dbReference type="Pfam" id="PF06812"/>
    </source>
</evidence>
<evidence type="ECO:0000313" key="4">
    <source>
        <dbReference type="Proteomes" id="UP000444318"/>
    </source>
</evidence>
<sequence>MFSAEQLLIPISDSRPSGEDLSFSSDLDAIAQARKFDDPSLDQGEWVTELKEADWEFVVKRCAALLTEKSKDLRLAVWLTEAAAKQHHLRGLGEGYRLLAGLFEQYWDMGLYPEADGGDNDQRIGNLSWILARTKTLIRELPLTEGRNTAYSTIDFETARKRANGGNGGSDNDQSGAPKLADMEAAKRSNSAQFIAKFSTDAQYCMDALLQLEKVADAKLGQDSPGFSAARDAVQSMLHVMPVAAKSNGAEAHADDYADEQPSHADNGAAAPQQREGVSGPIRNRTQAIAQLRAVAKFFRDTEPHSPVSYFAEKAANAGEQDLHTWLRSVIKDESSLSHIEEMLGVQPPN</sequence>
<dbReference type="PANTHER" id="PTHR37951:SF1">
    <property type="entry name" value="TYPE VI SECRETION SYSTEM COMPONENT TSSA1"/>
    <property type="match status" value="1"/>
</dbReference>
<dbReference type="PANTHER" id="PTHR37951">
    <property type="entry name" value="CYTOPLASMIC PROTEIN-RELATED"/>
    <property type="match status" value="1"/>
</dbReference>
<dbReference type="Pfam" id="PF06812">
    <property type="entry name" value="ImpA_N"/>
    <property type="match status" value="1"/>
</dbReference>
<protein>
    <submittedName>
        <fullName evidence="3">Type VI secretion system protein TssA</fullName>
    </submittedName>
</protein>
<dbReference type="NCBIfam" id="TIGR03363">
    <property type="entry name" value="VI_chp_8"/>
    <property type="match status" value="1"/>
</dbReference>
<organism evidence="3 4">
    <name type="scientific">Rugamonas rivuli</name>
    <dbReference type="NCBI Taxonomy" id="2743358"/>
    <lineage>
        <taxon>Bacteria</taxon>
        <taxon>Pseudomonadati</taxon>
        <taxon>Pseudomonadota</taxon>
        <taxon>Betaproteobacteria</taxon>
        <taxon>Burkholderiales</taxon>
        <taxon>Oxalobacteraceae</taxon>
        <taxon>Telluria group</taxon>
        <taxon>Rugamonas</taxon>
    </lineage>
</organism>
<evidence type="ECO:0000256" key="1">
    <source>
        <dbReference type="SAM" id="MobiDB-lite"/>
    </source>
</evidence>
<dbReference type="InterPro" id="IPR010657">
    <property type="entry name" value="ImpA_N"/>
</dbReference>
<feature type="domain" description="ImpA N-terminal" evidence="2">
    <location>
        <begin position="10"/>
        <end position="131"/>
    </location>
</feature>
<proteinExistence type="predicted"/>